<reference evidence="2" key="1">
    <citation type="journal article" date="2018" name="Genome Biol. Evol.">
        <title>Mitochondrial and Plastid Genomes from Coralline Red Algae Provide Insights into the Incongruent Evolutionary Histories of Organelles.</title>
        <authorList>
            <person name="Lee J."/>
            <person name="Song H.J."/>
            <person name="In Park S."/>
            <person name="Lee Y.M."/>
            <person name="Jeong S.Y."/>
            <person name="Oh Cho T."/>
            <person name="Kim J.H."/>
            <person name="Choi H.G."/>
            <person name="Choi C.G."/>
            <person name="Nelson W.A."/>
            <person name="Fredericq S."/>
            <person name="Bhattacharya D."/>
            <person name="Su Yoon H."/>
        </authorList>
    </citation>
    <scope>NUCLEOTIDE SEQUENCE</scope>
</reference>
<proteinExistence type="predicted"/>
<gene>
    <name evidence="2" type="primary">ycf17</name>
</gene>
<protein>
    <submittedName>
        <fullName evidence="2">CAB/ELIP/HLIP superfamily protein</fullName>
    </submittedName>
</protein>
<dbReference type="AlphaFoldDB" id="A0A3G3MG15"/>
<keyword evidence="1" id="KW-1133">Transmembrane helix</keyword>
<organism evidence="2">
    <name type="scientific">Lithothamnion sp</name>
    <dbReference type="NCBI Taxonomy" id="1940749"/>
    <lineage>
        <taxon>Eukaryota</taxon>
        <taxon>Rhodophyta</taxon>
        <taxon>Florideophyceae</taxon>
        <taxon>Corallinophycidae</taxon>
        <taxon>Hapalidiales</taxon>
        <taxon>Hapalidiaceae</taxon>
        <taxon>Melobesioideae</taxon>
        <taxon>Lithothamnion</taxon>
    </lineage>
</organism>
<accession>A0A3G3MG15</accession>
<name>A0A3G3MG15_9FLOR</name>
<dbReference type="EMBL" id="MH281627">
    <property type="protein sequence ID" value="AYR05774.1"/>
    <property type="molecule type" value="Genomic_DNA"/>
</dbReference>
<feature type="transmembrane region" description="Helical" evidence="1">
    <location>
        <begin position="23"/>
        <end position="46"/>
    </location>
</feature>
<evidence type="ECO:0000256" key="1">
    <source>
        <dbReference type="SAM" id="Phobius"/>
    </source>
</evidence>
<keyword evidence="1" id="KW-0472">Membrane</keyword>
<keyword evidence="2" id="KW-0934">Plastid</keyword>
<evidence type="ECO:0000313" key="2">
    <source>
        <dbReference type="EMBL" id="AYR05774.1"/>
    </source>
</evidence>
<geneLocation type="plastid" evidence="2"/>
<sequence length="51" mass="5841">MKVCAINGYGVLPVERKIGTVDLLCYLFCLFFLFELVTSQPITLFVDFLHL</sequence>
<keyword evidence="1" id="KW-0812">Transmembrane</keyword>